<gene>
    <name evidence="8" type="ORF">N4T56_07130</name>
</gene>
<dbReference type="EMBL" id="JAODOQ010000001">
    <property type="protein sequence ID" value="MCT8986306.1"/>
    <property type="molecule type" value="Genomic_DNA"/>
</dbReference>
<protein>
    <recommendedName>
        <fullName evidence="5">Quaternary amine transport ATP-binding protein</fullName>
        <ecNumber evidence="5">7.6.2.9</ecNumber>
    </recommendedName>
</protein>
<keyword evidence="5" id="KW-0472">Membrane</keyword>
<keyword evidence="3 5" id="KW-0547">Nucleotide-binding</keyword>
<reference evidence="8" key="1">
    <citation type="submission" date="2022-09" db="EMBL/GenBank/DDBJ databases">
        <title>Shewanella sp. KJ10-1 sp.nov, isolated from marine algae.</title>
        <authorList>
            <person name="Butt M."/>
            <person name="Lee J.K."/>
            <person name="Kim J.M."/>
            <person name="Choi D.G."/>
        </authorList>
    </citation>
    <scope>NUCLEOTIDE SEQUENCE</scope>
    <source>
        <strain evidence="8">KJ10-1</strain>
    </source>
</reference>
<evidence type="ECO:0000256" key="3">
    <source>
        <dbReference type="ARBA" id="ARBA00022741"/>
    </source>
</evidence>
<evidence type="ECO:0000256" key="1">
    <source>
        <dbReference type="ARBA" id="ARBA00005417"/>
    </source>
</evidence>
<dbReference type="EC" id="7.6.2.9" evidence="5"/>
<evidence type="ECO:0000256" key="5">
    <source>
        <dbReference type="RuleBase" id="RU369116"/>
    </source>
</evidence>
<dbReference type="InterPro" id="IPR003439">
    <property type="entry name" value="ABC_transporter-like_ATP-bd"/>
</dbReference>
<evidence type="ECO:0000256" key="6">
    <source>
        <dbReference type="SAM" id="MobiDB-lite"/>
    </source>
</evidence>
<dbReference type="InterPro" id="IPR017871">
    <property type="entry name" value="ABC_transporter-like_CS"/>
</dbReference>
<comment type="catalytic activity">
    <reaction evidence="5">
        <text>a quaternary ammonium(out) + ATP + H2O = a quaternary ammonium(in) + ADP + phosphate + H(+)</text>
        <dbReference type="Rhea" id="RHEA:11036"/>
        <dbReference type="ChEBI" id="CHEBI:15377"/>
        <dbReference type="ChEBI" id="CHEBI:15378"/>
        <dbReference type="ChEBI" id="CHEBI:30616"/>
        <dbReference type="ChEBI" id="CHEBI:35267"/>
        <dbReference type="ChEBI" id="CHEBI:43474"/>
        <dbReference type="ChEBI" id="CHEBI:456216"/>
    </reaction>
</comment>
<evidence type="ECO:0000256" key="4">
    <source>
        <dbReference type="ARBA" id="ARBA00022840"/>
    </source>
</evidence>
<dbReference type="PROSITE" id="PS50893">
    <property type="entry name" value="ABC_TRANSPORTER_2"/>
    <property type="match status" value="1"/>
</dbReference>
<feature type="compositionally biased region" description="Basic and acidic residues" evidence="6">
    <location>
        <begin position="419"/>
        <end position="443"/>
    </location>
</feature>
<dbReference type="SUPFAM" id="SSF54631">
    <property type="entry name" value="CBS-domain pair"/>
    <property type="match status" value="1"/>
</dbReference>
<evidence type="ECO:0000256" key="2">
    <source>
        <dbReference type="ARBA" id="ARBA00022448"/>
    </source>
</evidence>
<comment type="subcellular location">
    <subcellularLocation>
        <location evidence="5">Cell inner membrane</location>
        <topology evidence="5">Peripheral membrane protein</topology>
    </subcellularLocation>
</comment>
<dbReference type="InterPro" id="IPR046342">
    <property type="entry name" value="CBS_dom_sf"/>
</dbReference>
<dbReference type="RefSeq" id="WP_261732729.1">
    <property type="nucleotide sequence ID" value="NZ_JAODOQ010000001.1"/>
</dbReference>
<evidence type="ECO:0000313" key="9">
    <source>
        <dbReference type="Proteomes" id="UP001431192"/>
    </source>
</evidence>
<feature type="domain" description="ABC transporter" evidence="7">
    <location>
        <begin position="35"/>
        <end position="271"/>
    </location>
</feature>
<keyword evidence="5" id="KW-1003">Cell membrane</keyword>
<keyword evidence="2 5" id="KW-0813">Transport</keyword>
<comment type="subunit">
    <text evidence="5">The complex is probably composed of two ATP-binding proteins, two transmembrane proteins and a solute-binding protein.</text>
</comment>
<dbReference type="Proteomes" id="UP001431192">
    <property type="component" value="Unassembled WGS sequence"/>
</dbReference>
<dbReference type="InterPro" id="IPR027417">
    <property type="entry name" value="P-loop_NTPase"/>
</dbReference>
<dbReference type="Pfam" id="PF00005">
    <property type="entry name" value="ABC_tran"/>
    <property type="match status" value="1"/>
</dbReference>
<accession>A0ABT2P4X8</accession>
<organism evidence="8 9">
    <name type="scientific">Shewanella phaeophyticola</name>
    <dbReference type="NCBI Taxonomy" id="2978345"/>
    <lineage>
        <taxon>Bacteria</taxon>
        <taxon>Pseudomonadati</taxon>
        <taxon>Pseudomonadota</taxon>
        <taxon>Gammaproteobacteria</taxon>
        <taxon>Alteromonadales</taxon>
        <taxon>Shewanellaceae</taxon>
        <taxon>Shewanella</taxon>
    </lineage>
</organism>
<dbReference type="NCBIfam" id="TIGR01186">
    <property type="entry name" value="proV"/>
    <property type="match status" value="1"/>
</dbReference>
<dbReference type="GO" id="GO:0005524">
    <property type="term" value="F:ATP binding"/>
    <property type="evidence" value="ECO:0007669"/>
    <property type="project" value="UniProtKB-KW"/>
</dbReference>
<evidence type="ECO:0000259" key="7">
    <source>
        <dbReference type="PROSITE" id="PS50893"/>
    </source>
</evidence>
<comment type="caution">
    <text evidence="8">The sequence shown here is derived from an EMBL/GenBank/DDBJ whole genome shotgun (WGS) entry which is preliminary data.</text>
</comment>
<dbReference type="InterPro" id="IPR051921">
    <property type="entry name" value="ABC_osmolyte_uptake_ATP-bind"/>
</dbReference>
<dbReference type="SUPFAM" id="SSF52540">
    <property type="entry name" value="P-loop containing nucleoside triphosphate hydrolases"/>
    <property type="match status" value="1"/>
</dbReference>
<feature type="compositionally biased region" description="Acidic residues" evidence="6">
    <location>
        <begin position="399"/>
        <end position="410"/>
    </location>
</feature>
<dbReference type="InterPro" id="IPR003593">
    <property type="entry name" value="AAA+_ATPase"/>
</dbReference>
<dbReference type="PROSITE" id="PS00211">
    <property type="entry name" value="ABC_TRANSPORTER_1"/>
    <property type="match status" value="1"/>
</dbReference>
<dbReference type="PANTHER" id="PTHR43869">
    <property type="entry name" value="GLYCINE BETAINE/PROLINE BETAINE TRANSPORT SYSTEM ATP-BINDING PROTEIN PROV"/>
    <property type="match status" value="1"/>
</dbReference>
<evidence type="ECO:0000313" key="8">
    <source>
        <dbReference type="EMBL" id="MCT8986306.1"/>
    </source>
</evidence>
<name>A0ABT2P4X8_9GAMM</name>
<feature type="region of interest" description="Disordered" evidence="6">
    <location>
        <begin position="398"/>
        <end position="443"/>
    </location>
</feature>
<proteinExistence type="inferred from homology"/>
<sequence>MTNGSTAQPFIQIKDLYKVFGKKPASVMPMVKEGLSKDDILAKTGHTVGLKAIDLDIDKGEIFVIMGLSGSGKSTLIRHFNRLIEPTEGQILVEGIDVMKLNIKELEQFRRNKMAMVFQRFGLMPHKNVLENVAYGLSVQGVDKPTRNAKATKWLETVGLAGYEAQYPLQLSGGQQQRVGLARALCTDAEILLMDEAFSALDPLIRSEMQEQLIELQKDLHKTIIFITHDLDEALRIGDRIAILKDGNLVQVGKPVDILLNPADDYVEAFVKDVNRPRALTVETVMKPPAYRLTADTIGDALKQMKRIPDNYAYYVNDDGFQGVVCQDALEDAVKLDKETSMDDFELEDLPPISPDALLEGIIPATMASDFPIPVVDAEGDLQGQVSREHLAEVLSDFYNEETDETDETEGEKVAAVTADHESKSQPSKEHPKQDSEDAHEKS</sequence>
<comment type="similarity">
    <text evidence="1 5">Belongs to the ABC transporter superfamily.</text>
</comment>
<keyword evidence="9" id="KW-1185">Reference proteome</keyword>
<dbReference type="InterPro" id="IPR005892">
    <property type="entry name" value="Gly-betaine_transp_ATP-bd"/>
</dbReference>
<dbReference type="CDD" id="cd03294">
    <property type="entry name" value="ABC_Pro_Gly_Betaine"/>
    <property type="match status" value="1"/>
</dbReference>
<keyword evidence="4 5" id="KW-0067">ATP-binding</keyword>
<dbReference type="SMART" id="SM00382">
    <property type="entry name" value="AAA"/>
    <property type="match status" value="1"/>
</dbReference>
<dbReference type="Gene3D" id="3.40.50.300">
    <property type="entry name" value="P-loop containing nucleotide triphosphate hydrolases"/>
    <property type="match status" value="1"/>
</dbReference>
<dbReference type="PANTHER" id="PTHR43869:SF1">
    <property type="entry name" value="GLYCINE BETAINE_PROLINE BETAINE TRANSPORT SYSTEM ATP-BINDING PROTEIN PROV"/>
    <property type="match status" value="1"/>
</dbReference>
<keyword evidence="5" id="KW-0997">Cell inner membrane</keyword>